<keyword evidence="3" id="KW-1185">Reference proteome</keyword>
<comment type="caution">
    <text evidence="2">The sequence shown here is derived from an EMBL/GenBank/DDBJ whole genome shotgun (WGS) entry which is preliminary data.</text>
</comment>
<sequence length="512" mass="58005">MKNLLLLFIAFLFGQAAFAQIRGRVVDVKSGEPIPYANILINNSDNQISNGEGYFTIPASSSSEETVLQITCMGYGGIQITVGQLQSRDSVIKLDEVSYELNNVNLAERPTAESIMAQVKANLKANYSLHPTLAKDQLFLREINQFNPSKFEVEITKSTGFTKGNLKEANSEIKGYMQSLVTHPPKGFTDVLGNYYTSPKTDPDAKDPKKVSYYSKLDVVQATKMQDENRSSSLDDMQEKATKLMLKHLDTTKYYRIKSGWFGSKDTVSLRKDYNKKKSAKSKVSNVSNAKTRLSSIRTNSNFLYSQKLEFVTDPSIYRYTYEGTVLLSDGSYAYVLKFEPRKGRALYRGKIYVSDSDYAVLRADYDLYPGRKVEGLNVKLILGIKYSENVSSGTVIFKKDPVAEGYYLQYASQTSGQYFYVNRPLKFIELTDEEKDVVAFDFKIEGNILSKSEFLNMSRTAVSDDSFSGIKEEDFAYKKIKKYDASLWTKYGAIEPLEEMKRYQVMEESPN</sequence>
<dbReference type="EMBL" id="JACBJI010000002">
    <property type="protein sequence ID" value="NYA70660.1"/>
    <property type="molecule type" value="Genomic_DNA"/>
</dbReference>
<dbReference type="GO" id="GO:0004180">
    <property type="term" value="F:carboxypeptidase activity"/>
    <property type="evidence" value="ECO:0007669"/>
    <property type="project" value="UniProtKB-KW"/>
</dbReference>
<proteinExistence type="predicted"/>
<dbReference type="RefSeq" id="WP_176005483.1">
    <property type="nucleotide sequence ID" value="NZ_JABWMI010000008.1"/>
</dbReference>
<protein>
    <submittedName>
        <fullName evidence="2">Carboxypeptidase-like regulatory domain-containing protein</fullName>
    </submittedName>
</protein>
<evidence type="ECO:0000313" key="2">
    <source>
        <dbReference type="EMBL" id="NYA70660.1"/>
    </source>
</evidence>
<gene>
    <name evidence="2" type="ORF">HZF10_06990</name>
</gene>
<evidence type="ECO:0000256" key="1">
    <source>
        <dbReference type="SAM" id="SignalP"/>
    </source>
</evidence>
<accession>A0A7Y8Y1F4</accession>
<evidence type="ECO:0000313" key="3">
    <source>
        <dbReference type="Proteomes" id="UP000535020"/>
    </source>
</evidence>
<keyword evidence="2" id="KW-0121">Carboxypeptidase</keyword>
<dbReference type="SUPFAM" id="SSF49464">
    <property type="entry name" value="Carboxypeptidase regulatory domain-like"/>
    <property type="match status" value="1"/>
</dbReference>
<dbReference type="Proteomes" id="UP000535020">
    <property type="component" value="Unassembled WGS sequence"/>
</dbReference>
<feature type="chain" id="PRO_5030681186" evidence="1">
    <location>
        <begin position="20"/>
        <end position="512"/>
    </location>
</feature>
<keyword evidence="2" id="KW-0645">Protease</keyword>
<organism evidence="2 3">
    <name type="scientific">Flavobacterium agri</name>
    <dbReference type="NCBI Taxonomy" id="2743471"/>
    <lineage>
        <taxon>Bacteria</taxon>
        <taxon>Pseudomonadati</taxon>
        <taxon>Bacteroidota</taxon>
        <taxon>Flavobacteriia</taxon>
        <taxon>Flavobacteriales</taxon>
        <taxon>Flavobacteriaceae</taxon>
        <taxon>Flavobacterium</taxon>
    </lineage>
</organism>
<name>A0A7Y8Y1F4_9FLAO</name>
<reference evidence="2 3" key="1">
    <citation type="submission" date="2020-07" db="EMBL/GenBank/DDBJ databases">
        <authorList>
            <person name="Sun Q."/>
        </authorList>
    </citation>
    <scope>NUCLEOTIDE SEQUENCE [LARGE SCALE GENOMIC DNA]</scope>
    <source>
        <strain evidence="2 3">MAH-1</strain>
    </source>
</reference>
<dbReference type="Pfam" id="PF13715">
    <property type="entry name" value="CarbopepD_reg_2"/>
    <property type="match status" value="1"/>
</dbReference>
<dbReference type="AlphaFoldDB" id="A0A7Y8Y1F4"/>
<feature type="signal peptide" evidence="1">
    <location>
        <begin position="1"/>
        <end position="19"/>
    </location>
</feature>
<keyword evidence="2" id="KW-0378">Hydrolase</keyword>
<dbReference type="InterPro" id="IPR008969">
    <property type="entry name" value="CarboxyPept-like_regulatory"/>
</dbReference>
<keyword evidence="1" id="KW-0732">Signal</keyword>